<dbReference type="Proteomes" id="UP000273145">
    <property type="component" value="Chromosome"/>
</dbReference>
<sequence length="264" mass="28472">MAVTNRWAVRDVATASFFDIETGKLKVKIDTLKMSNIENTAETVYAVGGSGNPKLVGFSGGRSARFVLQDALFSNEMLGMLLGNEVTSSAKNVIKNEVCVVNGDTATLTYTPASSGTLVSVNLLHADGTVGKAYEYIASAPASDSYTVSGKTISFASGEVPDQSKIIVYYETAASPDTKEIRASSDKFAGSFKLVLDVLVRDYHLQKDFAAQITVDNAKIEDNWNLNMQPDGEPSALDIPMEALKPADSHDLYVMRIYDEDDLA</sequence>
<dbReference type="RefSeq" id="WP_125083162.1">
    <property type="nucleotide sequence ID" value="NZ_CP034248.1"/>
</dbReference>
<protein>
    <recommendedName>
        <fullName evidence="3">Major tail protein</fullName>
    </recommendedName>
</protein>
<reference evidence="1 2" key="1">
    <citation type="submission" date="2018-11" db="EMBL/GenBank/DDBJ databases">
        <title>Genome sequencing of Paenibacillus lentus DSM25539(T).</title>
        <authorList>
            <person name="Kook J.-K."/>
            <person name="Park S.-N."/>
            <person name="Lim Y.K."/>
        </authorList>
    </citation>
    <scope>NUCLEOTIDE SEQUENCE [LARGE SCALE GENOMIC DNA]</scope>
    <source>
        <strain evidence="1 2">DSM 25539</strain>
    </source>
</reference>
<gene>
    <name evidence="1" type="ORF">EIM92_13945</name>
</gene>
<name>A0A3Q8S579_9BACL</name>
<evidence type="ECO:0000313" key="2">
    <source>
        <dbReference type="Proteomes" id="UP000273145"/>
    </source>
</evidence>
<evidence type="ECO:0000313" key="1">
    <source>
        <dbReference type="EMBL" id="AZK47124.1"/>
    </source>
</evidence>
<keyword evidence="2" id="KW-1185">Reference proteome</keyword>
<dbReference type="AlphaFoldDB" id="A0A3Q8S579"/>
<accession>A0A3Q8S579</accession>
<evidence type="ECO:0008006" key="3">
    <source>
        <dbReference type="Google" id="ProtNLM"/>
    </source>
</evidence>
<proteinExistence type="predicted"/>
<organism evidence="1 2">
    <name type="scientific">Paenibacillus lentus</name>
    <dbReference type="NCBI Taxonomy" id="1338368"/>
    <lineage>
        <taxon>Bacteria</taxon>
        <taxon>Bacillati</taxon>
        <taxon>Bacillota</taxon>
        <taxon>Bacilli</taxon>
        <taxon>Bacillales</taxon>
        <taxon>Paenibacillaceae</taxon>
        <taxon>Paenibacillus</taxon>
    </lineage>
</organism>
<dbReference type="OrthoDB" id="1903365at2"/>
<dbReference type="EMBL" id="CP034248">
    <property type="protein sequence ID" value="AZK47124.1"/>
    <property type="molecule type" value="Genomic_DNA"/>
</dbReference>
<dbReference type="KEGG" id="plen:EIM92_13945"/>